<proteinExistence type="predicted"/>
<dbReference type="GeneID" id="111105566"/>
<dbReference type="AlphaFoldDB" id="A0A8B8AZ74"/>
<dbReference type="OrthoDB" id="6143593at2759"/>
<dbReference type="Proteomes" id="UP000694844">
    <property type="component" value="Chromosome 7"/>
</dbReference>
<sequence length="398" mass="44750">MASELKRRKVQRETENSPSITYNVRHWISAIMSLCTNNYMTHISLTPLRIQNCNATASGGTSFSKVFCETIHYDEGLVFGDLFQKGMEVLVNYVQKKTLPASRQVQVVLQKLLDFLDGERSINVHDPQRLSETELTILVSNHLLGKLATSSCYLVDKNCSGKKGDWCLCSNDACEMTGQYGDTSIGHVEVWHGNLDIIINNDLAVYVVPVGEQPESPGGKSDVEAKLKTALSKNPQMIAQTIVFSFVQKKTHPEREHFITPCIGIGSTELLVMFYDSEHDVLLESCSVPLYKDSVSGKFSYTAILVCWLTVNYKFLCTGLLQSVKEYTSDFFVHASEKMKVYEEKLQLGNVGWPLSNEGKLKFSPRVKCTPSMHEYEKVLQEMLWKLDDATDTYSSST</sequence>
<keyword evidence="1" id="KW-1185">Reference proteome</keyword>
<name>A0A8B8AZ74_CRAVI</name>
<dbReference type="RefSeq" id="XP_022295629.1">
    <property type="nucleotide sequence ID" value="XM_022439921.1"/>
</dbReference>
<accession>A0A8B8AZ74</accession>
<protein>
    <submittedName>
        <fullName evidence="2">Uncharacterized protein LOC111105566</fullName>
    </submittedName>
</protein>
<evidence type="ECO:0000313" key="1">
    <source>
        <dbReference type="Proteomes" id="UP000694844"/>
    </source>
</evidence>
<reference evidence="2" key="1">
    <citation type="submission" date="2025-08" db="UniProtKB">
        <authorList>
            <consortium name="RefSeq"/>
        </authorList>
    </citation>
    <scope>IDENTIFICATION</scope>
    <source>
        <tissue evidence="2">Whole sample</tissue>
    </source>
</reference>
<organism evidence="1 2">
    <name type="scientific">Crassostrea virginica</name>
    <name type="common">Eastern oyster</name>
    <dbReference type="NCBI Taxonomy" id="6565"/>
    <lineage>
        <taxon>Eukaryota</taxon>
        <taxon>Metazoa</taxon>
        <taxon>Spiralia</taxon>
        <taxon>Lophotrochozoa</taxon>
        <taxon>Mollusca</taxon>
        <taxon>Bivalvia</taxon>
        <taxon>Autobranchia</taxon>
        <taxon>Pteriomorphia</taxon>
        <taxon>Ostreida</taxon>
        <taxon>Ostreoidea</taxon>
        <taxon>Ostreidae</taxon>
        <taxon>Crassostrea</taxon>
    </lineage>
</organism>
<dbReference type="KEGG" id="cvn:111105566"/>
<evidence type="ECO:0000313" key="2">
    <source>
        <dbReference type="RefSeq" id="XP_022295629.1"/>
    </source>
</evidence>
<gene>
    <name evidence="2" type="primary">LOC111105566</name>
</gene>